<reference evidence="3 4" key="1">
    <citation type="journal article" date="2015" name="Antonie Van Leeuwenhoek">
        <title>A phylogenomic and molecular marker based taxonomic framework for the order Xanthomonadales: proposal to transfer the families Algiphilaceae and Solimonadaceae to the order Nevskiales ord. nov. and to create a new family within the order Xanthomonadales, the family Rhodanobacteraceae fam. nov., containing the genus Rhodanobacter and its closest relatives.</title>
        <authorList>
            <person name="Naushad S."/>
            <person name="Adeolu M."/>
            <person name="Wong S."/>
            <person name="Sohail M."/>
            <person name="Schellhorn H.E."/>
            <person name="Gupta R.S."/>
        </authorList>
    </citation>
    <scope>NUCLEOTIDE SEQUENCE [LARGE SCALE GENOMIC DNA]</scope>
    <source>
        <strain evidence="3 4">DSM 16301</strain>
    </source>
</reference>
<evidence type="ECO:0000256" key="1">
    <source>
        <dbReference type="ARBA" id="ARBA00010645"/>
    </source>
</evidence>
<protein>
    <recommendedName>
        <fullName evidence="2">UPF0125 protein Y882_02520</fullName>
    </recommendedName>
</protein>
<dbReference type="PANTHER" id="PTHR37483:SF1">
    <property type="entry name" value="UPF0125 PROTEIN RATB"/>
    <property type="match status" value="1"/>
</dbReference>
<evidence type="ECO:0000256" key="2">
    <source>
        <dbReference type="HAMAP-Rule" id="MF_00460"/>
    </source>
</evidence>
<evidence type="ECO:0000313" key="3">
    <source>
        <dbReference type="EMBL" id="KLD65608.1"/>
    </source>
</evidence>
<name>A0A0G9H7K7_9GAMM</name>
<comment type="caution">
    <text evidence="3">The sequence shown here is derived from an EMBL/GenBank/DDBJ whole genome shotgun (WGS) entry which is preliminary data.</text>
</comment>
<organism evidence="3 4">
    <name type="scientific">Dyella japonica DSM 16301</name>
    <dbReference type="NCBI Taxonomy" id="1440762"/>
    <lineage>
        <taxon>Bacteria</taxon>
        <taxon>Pseudomonadati</taxon>
        <taxon>Pseudomonadota</taxon>
        <taxon>Gammaproteobacteria</taxon>
        <taxon>Lysobacterales</taxon>
        <taxon>Rhodanobacteraceae</taxon>
        <taxon>Dyella</taxon>
    </lineage>
</organism>
<dbReference type="Proteomes" id="UP000035481">
    <property type="component" value="Unassembled WGS sequence"/>
</dbReference>
<dbReference type="Pfam" id="PF03658">
    <property type="entry name" value="Ub-RnfH"/>
    <property type="match status" value="1"/>
</dbReference>
<dbReference type="PATRIC" id="fig|1440762.4.peg.3108"/>
<dbReference type="EMBL" id="JPLA01000005">
    <property type="protein sequence ID" value="KLD65608.1"/>
    <property type="molecule type" value="Genomic_DNA"/>
</dbReference>
<dbReference type="HAMAP" id="MF_00460">
    <property type="entry name" value="UPF0125_RnfH"/>
    <property type="match status" value="1"/>
</dbReference>
<dbReference type="NCBIfam" id="NF002490">
    <property type="entry name" value="PRK01777.1"/>
    <property type="match status" value="1"/>
</dbReference>
<dbReference type="PANTHER" id="PTHR37483">
    <property type="entry name" value="UPF0125 PROTEIN RATB"/>
    <property type="match status" value="1"/>
</dbReference>
<dbReference type="SUPFAM" id="SSF54285">
    <property type="entry name" value="MoaD/ThiS"/>
    <property type="match status" value="1"/>
</dbReference>
<dbReference type="RefSeq" id="WP_046970295.1">
    <property type="nucleotide sequence ID" value="NZ_JPLA01000005.1"/>
</dbReference>
<dbReference type="Gene3D" id="3.10.20.280">
    <property type="entry name" value="RnfH-like"/>
    <property type="match status" value="1"/>
</dbReference>
<accession>A0A0G9H7K7</accession>
<dbReference type="OrthoDB" id="9796575at2"/>
<comment type="similarity">
    <text evidence="1 2">Belongs to the UPF0125 (RnfH) family.</text>
</comment>
<dbReference type="STRING" id="1440762.Y882_02520"/>
<dbReference type="InterPro" id="IPR016155">
    <property type="entry name" value="Mopterin_synth/thiamin_S_b"/>
</dbReference>
<dbReference type="InterPro" id="IPR005346">
    <property type="entry name" value="RnfH"/>
</dbReference>
<gene>
    <name evidence="3" type="ORF">Y882_02520</name>
</gene>
<dbReference type="InterPro" id="IPR037021">
    <property type="entry name" value="RnfH_sf"/>
</dbReference>
<evidence type="ECO:0000313" key="4">
    <source>
        <dbReference type="Proteomes" id="UP000035481"/>
    </source>
</evidence>
<dbReference type="AlphaFoldDB" id="A0A0G9H7K7"/>
<sequence>MAEQVTVEVVFAEASRRWLRKVSLPSGSTVAQAIEASGIVGDVPGLVVDPARLGIFSRKVGPEHVVGEGDRVEIYRPLTLDPKEARRRRAHEG</sequence>
<proteinExistence type="inferred from homology"/>